<dbReference type="Proteomes" id="UP000290289">
    <property type="component" value="Chromosome 2"/>
</dbReference>
<accession>A0A498KHC2</accession>
<evidence type="ECO:0000256" key="1">
    <source>
        <dbReference type="ARBA" id="ARBA00009817"/>
    </source>
</evidence>
<sequence>MISTQLSDQIFRPLIPAACVNFRRLITTKSKLLPCPRPKSLKLKHLAQNSKWAIRQLSGPKPAKIDGIDRTAYDERVKFRDPITKHDTITGYLLNIAFLKIVFMPKFRPYEFTTWWTMVMKFIPLPWKPELIFTGTSVMGINPETGKFCSHVVGTPLSNVIICIDLNKSLVQRRIGTIYNNFSNSPSFDVQSQYSLAKTLTLEHSYRFLPFLYVKPLQLRIYKTRDLETPKYDILKRTANYETSCPGQLISVMLLGEALSLATHVFLFLHIFGKNSKMEKIPMTTPVFTEASDAELSKASIKLV</sequence>
<dbReference type="SUPFAM" id="SSF55136">
    <property type="entry name" value="Probable bacterial effector-binding domain"/>
    <property type="match status" value="1"/>
</dbReference>
<keyword evidence="3" id="KW-1185">Reference proteome</keyword>
<dbReference type="Pfam" id="PF04832">
    <property type="entry name" value="SOUL"/>
    <property type="match status" value="1"/>
</dbReference>
<dbReference type="InterPro" id="IPR011256">
    <property type="entry name" value="Reg_factor_effector_dom_sf"/>
</dbReference>
<protein>
    <submittedName>
        <fullName evidence="2">Uncharacterized protein</fullName>
    </submittedName>
</protein>
<evidence type="ECO:0000313" key="2">
    <source>
        <dbReference type="EMBL" id="RXI05804.1"/>
    </source>
</evidence>
<comment type="similarity">
    <text evidence="1">Belongs to the HEBP family.</text>
</comment>
<dbReference type="InterPro" id="IPR006917">
    <property type="entry name" value="SOUL_heme-bd"/>
</dbReference>
<gene>
    <name evidence="2" type="ORF">DVH24_017846</name>
</gene>
<proteinExistence type="inferred from homology"/>
<comment type="caution">
    <text evidence="2">The sequence shown here is derived from an EMBL/GenBank/DDBJ whole genome shotgun (WGS) entry which is preliminary data.</text>
</comment>
<dbReference type="Gene3D" id="3.20.80.10">
    <property type="entry name" value="Regulatory factor, effector binding domain"/>
    <property type="match status" value="1"/>
</dbReference>
<name>A0A498KHC2_MALDO</name>
<dbReference type="InterPro" id="IPR018790">
    <property type="entry name" value="DUF2358"/>
</dbReference>
<dbReference type="AlphaFoldDB" id="A0A498KHC2"/>
<dbReference type="EMBL" id="RDQH01000328">
    <property type="protein sequence ID" value="RXI05804.1"/>
    <property type="molecule type" value="Genomic_DNA"/>
</dbReference>
<reference evidence="2 3" key="1">
    <citation type="submission" date="2018-10" db="EMBL/GenBank/DDBJ databases">
        <title>A high-quality apple genome assembly.</title>
        <authorList>
            <person name="Hu J."/>
        </authorList>
    </citation>
    <scope>NUCLEOTIDE SEQUENCE [LARGE SCALE GENOMIC DNA]</scope>
    <source>
        <strain evidence="3">cv. HFTH1</strain>
        <tissue evidence="2">Young leaf</tissue>
    </source>
</reference>
<dbReference type="Pfam" id="PF10184">
    <property type="entry name" value="DUF2358"/>
    <property type="match status" value="1"/>
</dbReference>
<organism evidence="2 3">
    <name type="scientific">Malus domestica</name>
    <name type="common">Apple</name>
    <name type="synonym">Pyrus malus</name>
    <dbReference type="NCBI Taxonomy" id="3750"/>
    <lineage>
        <taxon>Eukaryota</taxon>
        <taxon>Viridiplantae</taxon>
        <taxon>Streptophyta</taxon>
        <taxon>Embryophyta</taxon>
        <taxon>Tracheophyta</taxon>
        <taxon>Spermatophyta</taxon>
        <taxon>Magnoliopsida</taxon>
        <taxon>eudicotyledons</taxon>
        <taxon>Gunneridae</taxon>
        <taxon>Pentapetalae</taxon>
        <taxon>rosids</taxon>
        <taxon>fabids</taxon>
        <taxon>Rosales</taxon>
        <taxon>Rosaceae</taxon>
        <taxon>Amygdaloideae</taxon>
        <taxon>Maleae</taxon>
        <taxon>Malus</taxon>
    </lineage>
</organism>
<evidence type="ECO:0000313" key="3">
    <source>
        <dbReference type="Proteomes" id="UP000290289"/>
    </source>
</evidence>